<accession>A0ACC0V6W8</accession>
<protein>
    <submittedName>
        <fullName evidence="1">Uncharacterized protein</fullName>
    </submittedName>
</protein>
<organism evidence="1 2">
    <name type="scientific">Trichothecium roseum</name>
    <dbReference type="NCBI Taxonomy" id="47278"/>
    <lineage>
        <taxon>Eukaryota</taxon>
        <taxon>Fungi</taxon>
        <taxon>Dikarya</taxon>
        <taxon>Ascomycota</taxon>
        <taxon>Pezizomycotina</taxon>
        <taxon>Sordariomycetes</taxon>
        <taxon>Hypocreomycetidae</taxon>
        <taxon>Hypocreales</taxon>
        <taxon>Hypocreales incertae sedis</taxon>
        <taxon>Trichothecium</taxon>
    </lineage>
</organism>
<evidence type="ECO:0000313" key="2">
    <source>
        <dbReference type="Proteomes" id="UP001163324"/>
    </source>
</evidence>
<evidence type="ECO:0000313" key="1">
    <source>
        <dbReference type="EMBL" id="KAI9901671.1"/>
    </source>
</evidence>
<sequence length="1547" mass="171681">MATEAVVASQRQAGSAAAQPAAIHRDSVHVGADGAEPGKTQDQQQPQFLHSPPDSNNTVKSDATDSELSDLDDDDVAFSSDAIQPPKSPKMDDQDSSHHVDESQPQADNVKDEEKPEQGQGQPQEQAQQEKEQEQEHKQGQGQEQEEDIGEVLPDHWSGAVPIFKPTPDQFKDFNRFMSKVNDYGMKSGIIKIIPPKEWLDKQPPLDDLVKHVRIREPIKQDIMGSNGTYRQVNFLHGRSYNVPSWRTLCEQSEHQPPARRGERRANAVKPKPQRAKPAAAPKPAASSAPRKRGRGRPRRARGGGRAQDERPMTPVSPKPDDGDEVRDTIENDPGVESDGGGEPTPSGRMGGGTRGGARGGKAKTQSTSARRKYSKREGSAAIDEAAFKDFDYRMDISDYTPERCEELERAYWKTLTYAPPLYGADMMGTLFDDRTETWNLTKLPNILDVLGTKVPGVNTAYLYFGMWKATFAWHLEDVDLYSINYLHFGAPKQWYSISQADARRFEQAMKGIWPADAKSCDQFLRHKAFLISPQHLLQNYGIRVNKVVSYPGEFVVTYPYGYHSGYNLGYNCAEAVNFALDSWLEMGKIAKKCECAQAQDSVWIDVHAIERKLRGEETEYEETDEDEDEEDEDEEEEDGTMGLPSPPGGQAVKFKAAGRKRKRGPGEKGPKPKVKKIKLRIKNKIDPPCCLCPNDIASMELLPTTDGRKAHRICALYLPETYIEAVDGKDTVHNISGVHKDRLDLKCLYCRSKRGGCFQCSQKKCARAYHPSCAAAAGVFVEDGEVPVFGEDGTEYKEQAFEFSCRFHRTRREKKMDGATLEDDARIRDNASLLKSGDICQLQYYRGDVFAGCVVENRLDEETIVVDVIPNGDRIEVEWKWLLVPDASDYHLPKASVKALPLPTSRKAKDKINAKRSSEDEKPRKGDEFVGNCVWAEFNLHEVDGNRAQAKVDFAKDDQIWHYLGRTSTEAKAQYTEDPRKRRHNPKGNYLDTLPKAPKPMSVKRVVHTPMALQGGYPYMGMHQPSAAQNLSRPDKPYVYKPKKPADPTAFDPSRMYTSQRFAPAPPSTESGQDNHQLHQQQHQQQQMYQSSNGHHYGRTNQQGSPGNYASQRFEVKQYQGPYNKVSSSFTPAPANPRWEGQTGKYNPPQTTFHHYSFPTSSEGRIRPPPPPPQQQQQQQQQPPYHAVVSRPAAKPMSHPSIYQKYPFFHVNHNRDPLKYQTPYSVYLGFINGYQGDLRAHLQANTHDLFQRSNTSSLPHAKQQMAAPMRPELYNSAYNLAVGPSANPVSTLTSGVDAILSAAAATTPTSQILHSAIGAPDASPLQRYMEQSNEAKRPAAKSSPKTRTAVAAPFATPVATDAAWPANKPKESPVPLPANFLRHTAMFSPKSKLGANSASPSVQSSTQKPTNLANAVTNVNASPVHTPSKAPPAREQSASQTAQSAEAGIPGPDAKPTQLPCVANTSSPQAPPASQICQPSSESDVKDKQSEIWKVASDDEEKTEIVSTLDEPFVQEFADVPGPGSVDLRERMVANLRRIAGSDRVA</sequence>
<keyword evidence="2" id="KW-1185">Reference proteome</keyword>
<dbReference type="Proteomes" id="UP001163324">
    <property type="component" value="Chromosome 3"/>
</dbReference>
<gene>
    <name evidence="1" type="ORF">N3K66_003488</name>
</gene>
<dbReference type="EMBL" id="CM047942">
    <property type="protein sequence ID" value="KAI9901671.1"/>
    <property type="molecule type" value="Genomic_DNA"/>
</dbReference>
<comment type="caution">
    <text evidence="1">The sequence shown here is derived from an EMBL/GenBank/DDBJ whole genome shotgun (WGS) entry which is preliminary data.</text>
</comment>
<name>A0ACC0V6W8_9HYPO</name>
<proteinExistence type="predicted"/>
<reference evidence="1" key="1">
    <citation type="submission" date="2022-10" db="EMBL/GenBank/DDBJ databases">
        <title>Complete Genome of Trichothecium roseum strain YXFP-22015, a Plant Pathogen Isolated from Citrus.</title>
        <authorList>
            <person name="Wang Y."/>
            <person name="Zhu L."/>
        </authorList>
    </citation>
    <scope>NUCLEOTIDE SEQUENCE</scope>
    <source>
        <strain evidence="1">YXFP-22015</strain>
    </source>
</reference>